<comment type="caution">
    <text evidence="7">The sequence shown here is derived from an EMBL/GenBank/DDBJ whole genome shotgun (WGS) entry which is preliminary data.</text>
</comment>
<keyword evidence="3" id="KW-0238">DNA-binding</keyword>
<keyword evidence="2 4" id="KW-0694">RNA-binding</keyword>
<dbReference type="InterPro" id="IPR025708">
    <property type="entry name" value="HSP15"/>
</dbReference>
<dbReference type="InterPro" id="IPR036986">
    <property type="entry name" value="S4_RNA-bd_sf"/>
</dbReference>
<dbReference type="GO" id="GO:0034605">
    <property type="term" value="P:cellular response to heat"/>
    <property type="evidence" value="ECO:0007669"/>
    <property type="project" value="InterPro"/>
</dbReference>
<dbReference type="Gene3D" id="3.10.290.10">
    <property type="entry name" value="RNA-binding S4 domain"/>
    <property type="match status" value="1"/>
</dbReference>
<dbReference type="PROSITE" id="PS50889">
    <property type="entry name" value="S4"/>
    <property type="match status" value="1"/>
</dbReference>
<dbReference type="GO" id="GO:0043023">
    <property type="term" value="F:ribosomal large subunit binding"/>
    <property type="evidence" value="ECO:0007669"/>
    <property type="project" value="InterPro"/>
</dbReference>
<gene>
    <name evidence="7" type="ORF">EAX62_14295</name>
</gene>
<evidence type="ECO:0000256" key="1">
    <source>
        <dbReference type="ARBA" id="ARBA00008396"/>
    </source>
</evidence>
<protein>
    <submittedName>
        <fullName evidence="7">RNA-binding S4 domain-containing protein</fullName>
    </submittedName>
</protein>
<evidence type="ECO:0000256" key="5">
    <source>
        <dbReference type="SAM" id="MobiDB-lite"/>
    </source>
</evidence>
<dbReference type="PIRSF" id="PIRSF016821">
    <property type="entry name" value="HSP15"/>
    <property type="match status" value="1"/>
</dbReference>
<accession>A0A3M0G9S9</accession>
<dbReference type="SUPFAM" id="SSF55174">
    <property type="entry name" value="Alpha-L RNA-binding motif"/>
    <property type="match status" value="1"/>
</dbReference>
<feature type="region of interest" description="Disordered" evidence="5">
    <location>
        <begin position="84"/>
        <end position="130"/>
    </location>
</feature>
<dbReference type="GO" id="GO:0003727">
    <property type="term" value="F:single-stranded RNA binding"/>
    <property type="evidence" value="ECO:0007669"/>
    <property type="project" value="InterPro"/>
</dbReference>
<dbReference type="OrthoDB" id="9797176at2"/>
<organism evidence="7 8">
    <name type="scientific">Tessaracoccus antarcticus</name>
    <dbReference type="NCBI Taxonomy" id="2479848"/>
    <lineage>
        <taxon>Bacteria</taxon>
        <taxon>Bacillati</taxon>
        <taxon>Actinomycetota</taxon>
        <taxon>Actinomycetes</taxon>
        <taxon>Propionibacteriales</taxon>
        <taxon>Propionibacteriaceae</taxon>
        <taxon>Tessaracoccus</taxon>
    </lineage>
</organism>
<feature type="compositionally biased region" description="Basic and acidic residues" evidence="5">
    <location>
        <begin position="109"/>
        <end position="130"/>
    </location>
</feature>
<dbReference type="SMART" id="SM00363">
    <property type="entry name" value="S4"/>
    <property type="match status" value="1"/>
</dbReference>
<dbReference type="GO" id="GO:0003677">
    <property type="term" value="F:DNA binding"/>
    <property type="evidence" value="ECO:0007669"/>
    <property type="project" value="UniProtKB-KW"/>
</dbReference>
<dbReference type="Proteomes" id="UP000275256">
    <property type="component" value="Unassembled WGS sequence"/>
</dbReference>
<evidence type="ECO:0000259" key="6">
    <source>
        <dbReference type="SMART" id="SM00363"/>
    </source>
</evidence>
<dbReference type="InterPro" id="IPR002942">
    <property type="entry name" value="S4_RNA-bd"/>
</dbReference>
<dbReference type="AlphaFoldDB" id="A0A3M0G9S9"/>
<evidence type="ECO:0000256" key="4">
    <source>
        <dbReference type="PROSITE-ProRule" id="PRU00182"/>
    </source>
</evidence>
<sequence length="130" mass="14934">MARLDVWLWSVRLFKTRSMATNAVRGGHVRLNGDPVKPARVIKPGDRVTVKEPGWVREFEVVQLLTKRVGHTVAIEAYVDRSPERPSHLSVPVGRRDRGAGRPTKRDRRAIDHLIGRDERDHLPDEDWHP</sequence>
<evidence type="ECO:0000313" key="8">
    <source>
        <dbReference type="Proteomes" id="UP000275256"/>
    </source>
</evidence>
<name>A0A3M0G9S9_9ACTN</name>
<feature type="domain" description="RNA-binding S4" evidence="6">
    <location>
        <begin position="2"/>
        <end position="66"/>
    </location>
</feature>
<dbReference type="CDD" id="cd00165">
    <property type="entry name" value="S4"/>
    <property type="match status" value="1"/>
</dbReference>
<evidence type="ECO:0000313" key="7">
    <source>
        <dbReference type="EMBL" id="RMB58363.1"/>
    </source>
</evidence>
<dbReference type="RefSeq" id="WP_121902400.1">
    <property type="nucleotide sequence ID" value="NZ_REFW01000004.1"/>
</dbReference>
<dbReference type="Pfam" id="PF01479">
    <property type="entry name" value="S4"/>
    <property type="match status" value="1"/>
</dbReference>
<proteinExistence type="inferred from homology"/>
<reference evidence="7 8" key="1">
    <citation type="submission" date="2018-10" db="EMBL/GenBank/DDBJ databases">
        <title>Tessaracoccus antarcticuss sp. nov., isolated from sediment.</title>
        <authorList>
            <person name="Zhou L.Y."/>
            <person name="Du Z.J."/>
        </authorList>
    </citation>
    <scope>NUCLEOTIDE SEQUENCE [LARGE SCALE GENOMIC DNA]</scope>
    <source>
        <strain evidence="7 8">JDX10</strain>
    </source>
</reference>
<dbReference type="EMBL" id="REFW01000004">
    <property type="protein sequence ID" value="RMB58363.1"/>
    <property type="molecule type" value="Genomic_DNA"/>
</dbReference>
<evidence type="ECO:0000256" key="2">
    <source>
        <dbReference type="ARBA" id="ARBA00022884"/>
    </source>
</evidence>
<keyword evidence="8" id="KW-1185">Reference proteome</keyword>
<comment type="similarity">
    <text evidence="1">Belongs to the HSP15 family.</text>
</comment>
<evidence type="ECO:0000256" key="3">
    <source>
        <dbReference type="ARBA" id="ARBA00023125"/>
    </source>
</evidence>